<evidence type="ECO:0000313" key="3">
    <source>
        <dbReference type="Proteomes" id="UP000887159"/>
    </source>
</evidence>
<accession>A0A8X6S4M3</accession>
<keyword evidence="3" id="KW-1185">Reference proteome</keyword>
<feature type="region of interest" description="Disordered" evidence="1">
    <location>
        <begin position="1"/>
        <end position="20"/>
    </location>
</feature>
<name>A0A8X6S4M3_TRICX</name>
<comment type="caution">
    <text evidence="2">The sequence shown here is derived from an EMBL/GenBank/DDBJ whole genome shotgun (WGS) entry which is preliminary data.</text>
</comment>
<evidence type="ECO:0000256" key="1">
    <source>
        <dbReference type="SAM" id="MobiDB-lite"/>
    </source>
</evidence>
<evidence type="ECO:0000313" key="2">
    <source>
        <dbReference type="EMBL" id="GFY00423.1"/>
    </source>
</evidence>
<sequence>MINLINKEKTKHGNFSNSKKKSRRGVRFFTPVRYFMLMRSSEATTNHMLIGFQPQQDCGCNYRQAISSKGHGHLQLAVRTESDCGRRLWQHLPMSDFVHVDLLKR</sequence>
<dbReference type="Proteomes" id="UP000887159">
    <property type="component" value="Unassembled WGS sequence"/>
</dbReference>
<gene>
    <name evidence="2" type="ORF">TNCV_1664621</name>
</gene>
<reference evidence="2" key="1">
    <citation type="submission" date="2020-08" db="EMBL/GenBank/DDBJ databases">
        <title>Multicomponent nature underlies the extraordinary mechanical properties of spider dragline silk.</title>
        <authorList>
            <person name="Kono N."/>
            <person name="Nakamura H."/>
            <person name="Mori M."/>
            <person name="Yoshida Y."/>
            <person name="Ohtoshi R."/>
            <person name="Malay A.D."/>
            <person name="Moran D.A.P."/>
            <person name="Tomita M."/>
            <person name="Numata K."/>
            <person name="Arakawa K."/>
        </authorList>
    </citation>
    <scope>NUCLEOTIDE SEQUENCE</scope>
</reference>
<dbReference type="EMBL" id="BMAU01021220">
    <property type="protein sequence ID" value="GFY00423.1"/>
    <property type="molecule type" value="Genomic_DNA"/>
</dbReference>
<protein>
    <submittedName>
        <fullName evidence="2">Uncharacterized protein</fullName>
    </submittedName>
</protein>
<proteinExistence type="predicted"/>
<organism evidence="2 3">
    <name type="scientific">Trichonephila clavipes</name>
    <name type="common">Golden silk orbweaver</name>
    <name type="synonym">Nephila clavipes</name>
    <dbReference type="NCBI Taxonomy" id="2585209"/>
    <lineage>
        <taxon>Eukaryota</taxon>
        <taxon>Metazoa</taxon>
        <taxon>Ecdysozoa</taxon>
        <taxon>Arthropoda</taxon>
        <taxon>Chelicerata</taxon>
        <taxon>Arachnida</taxon>
        <taxon>Araneae</taxon>
        <taxon>Araneomorphae</taxon>
        <taxon>Entelegynae</taxon>
        <taxon>Araneoidea</taxon>
        <taxon>Nephilidae</taxon>
        <taxon>Trichonephila</taxon>
    </lineage>
</organism>
<dbReference type="AlphaFoldDB" id="A0A8X6S4M3"/>